<organism evidence="5">
    <name type="scientific">Histiona aroides</name>
    <name type="common">Flagellate</name>
    <dbReference type="NCBI Taxonomy" id="392300"/>
    <lineage>
        <taxon>Eukaryota</taxon>
        <taxon>Discoba</taxon>
        <taxon>Jakobida</taxon>
        <taxon>Histionina</taxon>
        <taxon>Histionidae</taxon>
        <taxon>Histiona</taxon>
    </lineage>
</organism>
<dbReference type="HAMAP" id="MF_00508">
    <property type="entry name" value="Ribosomal_uS10"/>
    <property type="match status" value="1"/>
</dbReference>
<keyword evidence="3" id="KW-0687">Ribonucleoprotein</keyword>
<dbReference type="SMART" id="SM01403">
    <property type="entry name" value="Ribosomal_S10"/>
    <property type="match status" value="1"/>
</dbReference>
<feature type="domain" description="Small ribosomal subunit protein uS10" evidence="4">
    <location>
        <begin position="7"/>
        <end position="106"/>
    </location>
</feature>
<dbReference type="GO" id="GO:1990904">
    <property type="term" value="C:ribonucleoprotein complex"/>
    <property type="evidence" value="ECO:0007669"/>
    <property type="project" value="UniProtKB-KW"/>
</dbReference>
<comment type="similarity">
    <text evidence="1">Belongs to the universal ribosomal protein uS10 family.</text>
</comment>
<dbReference type="EMBL" id="KC353353">
    <property type="protein sequence ID" value="AGH24047.1"/>
    <property type="molecule type" value="Genomic_DNA"/>
</dbReference>
<gene>
    <name evidence="5" type="primary">rps10</name>
</gene>
<evidence type="ECO:0000256" key="2">
    <source>
        <dbReference type="ARBA" id="ARBA00022980"/>
    </source>
</evidence>
<dbReference type="InterPro" id="IPR001848">
    <property type="entry name" value="Ribosomal_uS10"/>
</dbReference>
<evidence type="ECO:0000256" key="1">
    <source>
        <dbReference type="ARBA" id="ARBA00007102"/>
    </source>
</evidence>
<dbReference type="Gene3D" id="3.30.70.600">
    <property type="entry name" value="Ribosomal protein S10 domain"/>
    <property type="match status" value="1"/>
</dbReference>
<dbReference type="NCBIfam" id="TIGR01049">
    <property type="entry name" value="rpsJ_bact"/>
    <property type="match status" value="1"/>
</dbReference>
<dbReference type="GO" id="GO:0003735">
    <property type="term" value="F:structural constituent of ribosome"/>
    <property type="evidence" value="ECO:0007669"/>
    <property type="project" value="InterPro"/>
</dbReference>
<dbReference type="Pfam" id="PF00338">
    <property type="entry name" value="Ribosomal_S10"/>
    <property type="match status" value="1"/>
</dbReference>
<dbReference type="PANTHER" id="PTHR11700">
    <property type="entry name" value="30S RIBOSOMAL PROTEIN S10 FAMILY MEMBER"/>
    <property type="match status" value="1"/>
</dbReference>
<dbReference type="RefSeq" id="YP_007890553.1">
    <property type="nucleotide sequence ID" value="NC_021125.1"/>
</dbReference>
<keyword evidence="5" id="KW-0496">Mitochondrion</keyword>
<dbReference type="InterPro" id="IPR027486">
    <property type="entry name" value="Ribosomal_uS10_dom"/>
</dbReference>
<evidence type="ECO:0000259" key="4">
    <source>
        <dbReference type="SMART" id="SM01403"/>
    </source>
</evidence>
<reference evidence="5" key="3">
    <citation type="journal article" date="2013" name="Genome Biol. Evol.">
        <title>Strikingly bacteria-like and gene-rich mitochondrial genomes throughout jakobid protists.</title>
        <authorList>
            <person name="Burger G."/>
            <person name="Gray M.W."/>
            <person name="Forget L."/>
            <person name="Lang B.F."/>
        </authorList>
    </citation>
    <scope>NUCLEOTIDE SEQUENCE</scope>
    <source>
        <strain evidence="5">ATCC 50634</strain>
    </source>
</reference>
<protein>
    <submittedName>
        <fullName evidence="5">Ribosomal protein S10</fullName>
    </submittedName>
</protein>
<dbReference type="GeneID" id="16029449"/>
<dbReference type="InterPro" id="IPR036838">
    <property type="entry name" value="Ribosomal_uS10_dom_sf"/>
</dbReference>
<geneLocation type="mitochondrion" evidence="5"/>
<reference evidence="5" key="2">
    <citation type="journal article" date="2006" name="RNA">
        <title>Hybrid E. coli--Mitochondrial ribonuclease P RNAs are catalytically active.</title>
        <authorList>
            <person name="Seif E."/>
            <person name="Cadieux A."/>
            <person name="Lang B.F."/>
        </authorList>
    </citation>
    <scope>NUCLEOTIDE SEQUENCE</scope>
    <source>
        <strain evidence="5">ATCC 50634</strain>
    </source>
</reference>
<proteinExistence type="inferred from homology"/>
<dbReference type="SUPFAM" id="SSF54999">
    <property type="entry name" value="Ribosomal protein S10"/>
    <property type="match status" value="1"/>
</dbReference>
<evidence type="ECO:0000256" key="3">
    <source>
        <dbReference type="ARBA" id="ARBA00023274"/>
    </source>
</evidence>
<dbReference type="PRINTS" id="PR00971">
    <property type="entry name" value="RIBOSOMALS10"/>
</dbReference>
<dbReference type="AlphaFoldDB" id="M4Q9F3"/>
<dbReference type="GO" id="GO:0005840">
    <property type="term" value="C:ribosome"/>
    <property type="evidence" value="ECO:0007669"/>
    <property type="project" value="UniProtKB-KW"/>
</dbReference>
<evidence type="ECO:0000313" key="5">
    <source>
        <dbReference type="EMBL" id="AGH24047.1"/>
    </source>
</evidence>
<dbReference type="GO" id="GO:0006412">
    <property type="term" value="P:translation"/>
    <property type="evidence" value="ECO:0007669"/>
    <property type="project" value="InterPro"/>
</dbReference>
<sequence length="115" mass="13188">MKLTKCVIHTHSFDIKLISTFCDTIKNILNPYTQLTISGPIMLPTSIKKITVNRSPHIDKKSREQFEIRTYSRALQIETASKEGDIVEVLKKIRREIPVGLDIKVVFTYKSSIIL</sequence>
<accession>M4Q9F3</accession>
<keyword evidence="2 5" id="KW-0689">Ribosomal protein</keyword>
<name>M4Q9F3_HISAR</name>
<reference evidence="5" key="1">
    <citation type="journal article" date="2004" name="RNA">
        <title>Mitochondrial 3' tRNA editing in the jakobid Seculamonas ecuadoriensis: a novel mechanism and implications for tRNA processing.</title>
        <authorList>
            <person name="Leigh J."/>
            <person name="Lang B.F."/>
        </authorList>
    </citation>
    <scope>NUCLEOTIDE SEQUENCE</scope>
    <source>
        <strain evidence="5">ATCC 50634</strain>
    </source>
</reference>